<protein>
    <submittedName>
        <fullName evidence="3">Uncharacterized protein</fullName>
    </submittedName>
</protein>
<dbReference type="Proteomes" id="UP000553957">
    <property type="component" value="Unassembled WGS sequence"/>
</dbReference>
<proteinExistence type="predicted"/>
<dbReference type="EMBL" id="JACHKF010000001">
    <property type="protein sequence ID" value="MBB6567771.1"/>
    <property type="molecule type" value="Genomic_DNA"/>
</dbReference>
<dbReference type="Proteomes" id="UP000534306">
    <property type="component" value="Unassembled WGS sequence"/>
</dbReference>
<evidence type="ECO:0000313" key="3">
    <source>
        <dbReference type="EMBL" id="NOL39633.1"/>
    </source>
</evidence>
<comment type="caution">
    <text evidence="3">The sequence shown here is derived from an EMBL/GenBank/DDBJ whole genome shotgun (WGS) entry which is preliminary data.</text>
</comment>
<dbReference type="EMBL" id="JABJRC010000001">
    <property type="protein sequence ID" value="NOL39633.1"/>
    <property type="molecule type" value="Genomic_DNA"/>
</dbReference>
<evidence type="ECO:0000256" key="1">
    <source>
        <dbReference type="SAM" id="SignalP"/>
    </source>
</evidence>
<dbReference type="AlphaFoldDB" id="A0A7Y4NYA4"/>
<dbReference type="RefSeq" id="WP_171671415.1">
    <property type="nucleotide sequence ID" value="NZ_BAAAGT010000003.1"/>
</dbReference>
<evidence type="ECO:0000313" key="5">
    <source>
        <dbReference type="Proteomes" id="UP000553957"/>
    </source>
</evidence>
<gene>
    <name evidence="2" type="ORF">HNR71_003408</name>
    <name evidence="3" type="ORF">HPO96_05180</name>
</gene>
<sequence length="125" mass="13571">MRGITRRMVVAAASAAVAVTLAVQPAFAAVVQIDRFGATVQLDTAPGNGAPSWVWVYGAGDNWAISTRAQYMYVGSKTIHTLQVGRRKSASVSTPEEVRAIRACVLVKYPRHKEFWSCSEWLASS</sequence>
<feature type="signal peptide" evidence="1">
    <location>
        <begin position="1"/>
        <end position="28"/>
    </location>
</feature>
<keyword evidence="4" id="KW-1185">Reference proteome</keyword>
<name>A0A7Y4NYA4_9ACTN</name>
<reference evidence="2 5" key="2">
    <citation type="submission" date="2020-08" db="EMBL/GenBank/DDBJ databases">
        <title>Sequencing the genomes of 1000 actinobacteria strains.</title>
        <authorList>
            <person name="Klenk H.-P."/>
        </authorList>
    </citation>
    <scope>NUCLEOTIDE SEQUENCE [LARGE SCALE GENOMIC DNA]</scope>
    <source>
        <strain evidence="2 5">DSM 15626</strain>
    </source>
</reference>
<accession>A0A7Y4NYA4</accession>
<evidence type="ECO:0000313" key="4">
    <source>
        <dbReference type="Proteomes" id="UP000534306"/>
    </source>
</evidence>
<reference evidence="3 4" key="1">
    <citation type="submission" date="2020-05" db="EMBL/GenBank/DDBJ databases">
        <title>Genome sequence of Kribbella sandramycini ATCC 39419.</title>
        <authorList>
            <person name="Maclea K.S."/>
            <person name="Fair J.L."/>
        </authorList>
    </citation>
    <scope>NUCLEOTIDE SEQUENCE [LARGE SCALE GENOMIC DNA]</scope>
    <source>
        <strain evidence="3 4">ATCC 39419</strain>
    </source>
</reference>
<keyword evidence="1" id="KW-0732">Signal</keyword>
<organism evidence="3 4">
    <name type="scientific">Kribbella sandramycini</name>
    <dbReference type="NCBI Taxonomy" id="60450"/>
    <lineage>
        <taxon>Bacteria</taxon>
        <taxon>Bacillati</taxon>
        <taxon>Actinomycetota</taxon>
        <taxon>Actinomycetes</taxon>
        <taxon>Propionibacteriales</taxon>
        <taxon>Kribbellaceae</taxon>
        <taxon>Kribbella</taxon>
    </lineage>
</organism>
<evidence type="ECO:0000313" key="2">
    <source>
        <dbReference type="EMBL" id="MBB6567771.1"/>
    </source>
</evidence>
<feature type="chain" id="PRO_5036217965" evidence="1">
    <location>
        <begin position="29"/>
        <end position="125"/>
    </location>
</feature>